<dbReference type="CDD" id="cd07247">
    <property type="entry name" value="SgaA_N_like"/>
    <property type="match status" value="2"/>
</dbReference>
<gene>
    <name evidence="2" type="ORF">Cocul_01394</name>
</gene>
<dbReference type="PROSITE" id="PS51819">
    <property type="entry name" value="VOC"/>
    <property type="match status" value="2"/>
</dbReference>
<evidence type="ECO:0000259" key="1">
    <source>
        <dbReference type="PROSITE" id="PS51819"/>
    </source>
</evidence>
<dbReference type="STRING" id="1544416.Cocul_01394"/>
<reference evidence="2 3" key="1">
    <citation type="submission" date="2015-10" db="EMBL/GenBank/DDBJ databases">
        <title>Corynebacteirum lowii and Corynebacterium oculi species nova, derived from human clinical disease and and emended description of Corynebacterium mastiditis.</title>
        <authorList>
            <person name="Bernard K."/>
            <person name="Pacheco A.L."/>
            <person name="Mcdougall C."/>
            <person name="Burtx T."/>
            <person name="Weibe D."/>
            <person name="Tyler S."/>
            <person name="Olson A.B."/>
            <person name="Cnockaert M."/>
            <person name="Eguchi H."/>
            <person name="Kuwahara T."/>
            <person name="Nakayama-Imaohji H."/>
            <person name="Boudewijins M."/>
            <person name="Van Hoecke F."/>
            <person name="Bernier A.-M."/>
            <person name="Vandamme P."/>
        </authorList>
    </citation>
    <scope>NUCLEOTIDE SEQUENCE [LARGE SCALE GENOMIC DNA]</scope>
    <source>
        <strain evidence="2 3">NML 130210</strain>
    </source>
</reference>
<dbReference type="InterPro" id="IPR004360">
    <property type="entry name" value="Glyas_Fos-R_dOase_dom"/>
</dbReference>
<dbReference type="AlphaFoldDB" id="A0A0N8VZQ9"/>
<dbReference type="PATRIC" id="fig|1544416.3.peg.1397"/>
<accession>A0A0N8VZQ9</accession>
<dbReference type="Gene3D" id="3.10.180.10">
    <property type="entry name" value="2,3-Dihydroxybiphenyl 1,2-Dioxygenase, domain 1"/>
    <property type="match status" value="2"/>
</dbReference>
<dbReference type="PANTHER" id="PTHR33993:SF14">
    <property type="entry name" value="GB|AAF24581.1"/>
    <property type="match status" value="1"/>
</dbReference>
<dbReference type="Proteomes" id="UP000050517">
    <property type="component" value="Unassembled WGS sequence"/>
</dbReference>
<dbReference type="PANTHER" id="PTHR33993">
    <property type="entry name" value="GLYOXALASE-RELATED"/>
    <property type="match status" value="1"/>
</dbReference>
<dbReference type="InterPro" id="IPR041581">
    <property type="entry name" value="Glyoxalase_6"/>
</dbReference>
<dbReference type="SUPFAM" id="SSF54593">
    <property type="entry name" value="Glyoxalase/Bleomycin resistance protein/Dihydroxybiphenyl dioxygenase"/>
    <property type="match status" value="2"/>
</dbReference>
<evidence type="ECO:0000313" key="2">
    <source>
        <dbReference type="EMBL" id="KQB84586.1"/>
    </source>
</evidence>
<comment type="caution">
    <text evidence="2">The sequence shown here is derived from an EMBL/GenBank/DDBJ whole genome shotgun (WGS) entry which is preliminary data.</text>
</comment>
<dbReference type="RefSeq" id="WP_055122495.1">
    <property type="nucleotide sequence ID" value="NZ_LKST01000002.1"/>
</dbReference>
<name>A0A0N8VZQ9_9CORY</name>
<dbReference type="Pfam" id="PF18029">
    <property type="entry name" value="Glyoxalase_6"/>
    <property type="match status" value="1"/>
</dbReference>
<proteinExistence type="predicted"/>
<dbReference type="EMBL" id="LKST01000002">
    <property type="protein sequence ID" value="KQB84586.1"/>
    <property type="molecule type" value="Genomic_DNA"/>
</dbReference>
<feature type="domain" description="VOC" evidence="1">
    <location>
        <begin position="10"/>
        <end position="121"/>
    </location>
</feature>
<dbReference type="OrthoDB" id="9793039at2"/>
<organism evidence="2 3">
    <name type="scientific">Corynebacterium oculi</name>
    <dbReference type="NCBI Taxonomy" id="1544416"/>
    <lineage>
        <taxon>Bacteria</taxon>
        <taxon>Bacillati</taxon>
        <taxon>Actinomycetota</taxon>
        <taxon>Actinomycetes</taxon>
        <taxon>Mycobacteriales</taxon>
        <taxon>Corynebacteriaceae</taxon>
        <taxon>Corynebacterium</taxon>
    </lineage>
</organism>
<evidence type="ECO:0000313" key="3">
    <source>
        <dbReference type="Proteomes" id="UP000050517"/>
    </source>
</evidence>
<dbReference type="Pfam" id="PF00903">
    <property type="entry name" value="Glyoxalase"/>
    <property type="match status" value="1"/>
</dbReference>
<feature type="domain" description="VOC" evidence="1">
    <location>
        <begin position="136"/>
        <end position="247"/>
    </location>
</feature>
<dbReference type="InterPro" id="IPR052164">
    <property type="entry name" value="Anthracycline_SecMetBiosynth"/>
</dbReference>
<protein>
    <submittedName>
        <fullName evidence="2">27 kDa antigen Cfp30B</fullName>
    </submittedName>
</protein>
<keyword evidence="3" id="KW-1185">Reference proteome</keyword>
<dbReference type="InterPro" id="IPR029068">
    <property type="entry name" value="Glyas_Bleomycin-R_OHBP_Dase"/>
</dbReference>
<dbReference type="InterPro" id="IPR037523">
    <property type="entry name" value="VOC_core"/>
</dbReference>
<sequence length="265" mass="28524">MPAFHAEPGMPYWIDLNTSDPRRSEHFYSELLGWQFEQAGEHGQLLARVQGLPVAGLLPQPEESTLPDTWVTSFLARDLDAQVGGVDKRGGRVLSAPQPAQVGRLAVLADASGALFGLVEPNKGEAFVAAGEPGTPVWHELTATTRYAQAGEFYRGLLGWTLAEEEGYTTALADGAAFAGLADAEGQFPPQVPSFWQSYLGIEDIHAGVARVEELGGEVIRQPWDSPFGRLAIIADSTGATVMLCEVEPYTEPDIQEGDDIFSVL</sequence>